<dbReference type="InterPro" id="IPR040457">
    <property type="entry name" value="GCP_C"/>
</dbReference>
<dbReference type="Pfam" id="PF04130">
    <property type="entry name" value="GCP_C_terminal"/>
    <property type="match status" value="1"/>
</dbReference>
<comment type="subcellular location">
    <subcellularLocation>
        <location evidence="1 6">Cytoplasm</location>
        <location evidence="1 6">Cytoskeleton</location>
        <location evidence="1 6">Microtubule organizing center</location>
    </subcellularLocation>
</comment>
<evidence type="ECO:0000256" key="5">
    <source>
        <dbReference type="ARBA" id="ARBA00023212"/>
    </source>
</evidence>
<dbReference type="PANTHER" id="PTHR19302">
    <property type="entry name" value="GAMMA TUBULIN COMPLEX PROTEIN"/>
    <property type="match status" value="1"/>
</dbReference>
<organism evidence="9 10">
    <name type="scientific">Chlorella sorokiniana</name>
    <name type="common">Freshwater green alga</name>
    <dbReference type="NCBI Taxonomy" id="3076"/>
    <lineage>
        <taxon>Eukaryota</taxon>
        <taxon>Viridiplantae</taxon>
        <taxon>Chlorophyta</taxon>
        <taxon>core chlorophytes</taxon>
        <taxon>Trebouxiophyceae</taxon>
        <taxon>Chlorellales</taxon>
        <taxon>Chlorellaceae</taxon>
        <taxon>Chlorella clade</taxon>
        <taxon>Chlorella</taxon>
    </lineage>
</organism>
<dbReference type="InterPro" id="IPR007259">
    <property type="entry name" value="GCP"/>
</dbReference>
<dbReference type="Proteomes" id="UP000239899">
    <property type="component" value="Unassembled WGS sequence"/>
</dbReference>
<evidence type="ECO:0000256" key="1">
    <source>
        <dbReference type="ARBA" id="ARBA00004267"/>
    </source>
</evidence>
<name>A0A2P6U4L9_CHLSO</name>
<gene>
    <name evidence="9" type="ORF">C2E21_0159</name>
</gene>
<proteinExistence type="inferred from homology"/>
<dbReference type="STRING" id="3076.A0A2P6U4L9"/>
<evidence type="ECO:0000256" key="4">
    <source>
        <dbReference type="ARBA" id="ARBA00022701"/>
    </source>
</evidence>
<dbReference type="GO" id="GO:0051225">
    <property type="term" value="P:spindle assembly"/>
    <property type="evidence" value="ECO:0007669"/>
    <property type="project" value="TreeGrafter"/>
</dbReference>
<evidence type="ECO:0000256" key="2">
    <source>
        <dbReference type="ARBA" id="ARBA00010337"/>
    </source>
</evidence>
<evidence type="ECO:0000259" key="8">
    <source>
        <dbReference type="Pfam" id="PF17681"/>
    </source>
</evidence>
<dbReference type="GO" id="GO:0031122">
    <property type="term" value="P:cytoplasmic microtubule organization"/>
    <property type="evidence" value="ECO:0007669"/>
    <property type="project" value="TreeGrafter"/>
</dbReference>
<dbReference type="PANTHER" id="PTHR19302:SF27">
    <property type="entry name" value="GAMMA-TUBULIN COMPLEX COMPONENT 4"/>
    <property type="match status" value="1"/>
</dbReference>
<reference evidence="9 10" key="1">
    <citation type="journal article" date="2018" name="Plant J.">
        <title>Genome sequences of Chlorella sorokiniana UTEX 1602 and Micractinium conductrix SAG 241.80: implications to maltose excretion by a green alga.</title>
        <authorList>
            <person name="Arriola M.B."/>
            <person name="Velmurugan N."/>
            <person name="Zhang Y."/>
            <person name="Plunkett M.H."/>
            <person name="Hondzo H."/>
            <person name="Barney B.M."/>
        </authorList>
    </citation>
    <scope>NUCLEOTIDE SEQUENCE [LARGE SCALE GENOMIC DNA]</scope>
    <source>
        <strain evidence="10">UTEX 1602</strain>
    </source>
</reference>
<evidence type="ECO:0000256" key="6">
    <source>
        <dbReference type="RuleBase" id="RU363050"/>
    </source>
</evidence>
<dbReference type="AlphaFoldDB" id="A0A2P6U4L9"/>
<dbReference type="InterPro" id="IPR041470">
    <property type="entry name" value="GCP_N"/>
</dbReference>
<comment type="similarity">
    <text evidence="2 6">Belongs to the TUBGCP family.</text>
</comment>
<feature type="domain" description="Gamma tubulin complex component C-terminal" evidence="7">
    <location>
        <begin position="349"/>
        <end position="667"/>
    </location>
</feature>
<keyword evidence="10" id="KW-1185">Reference proteome</keyword>
<keyword evidence="3 6" id="KW-0963">Cytoplasm</keyword>
<dbReference type="GO" id="GO:0007020">
    <property type="term" value="P:microtubule nucleation"/>
    <property type="evidence" value="ECO:0007669"/>
    <property type="project" value="InterPro"/>
</dbReference>
<protein>
    <recommendedName>
        <fullName evidence="6">Gamma-tubulin complex component</fullName>
    </recommendedName>
</protein>
<sequence length="699" mass="75763">MPQAGYSNLLPELLLALVGHTGEAFQRRSDGSVVLAEAVDWCTPPERAQLDRLAALGAHYAALEAFVEAAAAAAAEGAAAAVPCSLYRLALANGVSELLDVYRSAVLAVEAHLAHAAAPPPLLAVQHFLLEWEVLLPEAAALVGEVEGRGLVGAGIMRQLALRAHSGVPALQSCAQRLLWHCRQVLFKQLESWLVHGLLLDRAGEFFIRRAGGAGAGSPRRSAFSPSPLRFGDGGAAGGGPMLDWEPLEWHAGFEVAGLDSLPPGVSLPTAETVLFIGKAVRVLRQPMSAAASHQALRAHAEILGFSQALRALQRQEAFSAVQFDHCIETMRAKVSALLWDLVQHRCDLLGQFEAIKSYFLLGRGDFYQQFLDEAQPLLASEPKPNTAEADIALAFQQSALKSTAEMDALFGAMTLRWMPPDQAALPEAEGGAPVWHPARCTTISVPRCDAWDGLFIECAVEWPLQLLFPPEVMSKYGALWQHMFRLRRVQLALEGAWATLQALQHRKAEDDSLPRLPPALRTALWQERQQQHHFVNNMVLYLSMDVVDASFGQLRASIAAARDFSAADAAHRQYVDSLVSQAFLDMKQLMAHLEGILRQCRELCTLIQRLADGSTGVEAAAEALRGITREFSLKQRILYQIMQSSKLGSRAPALRQLVTRLNYNEFADRQALRGAAGGGAVGSFPLRGAPVASAGVEA</sequence>
<dbReference type="Pfam" id="PF17681">
    <property type="entry name" value="GCP_N_terminal"/>
    <property type="match status" value="1"/>
</dbReference>
<keyword evidence="4 6" id="KW-0493">Microtubule</keyword>
<dbReference type="GO" id="GO:0051321">
    <property type="term" value="P:meiotic cell cycle"/>
    <property type="evidence" value="ECO:0007669"/>
    <property type="project" value="TreeGrafter"/>
</dbReference>
<comment type="function">
    <text evidence="6">Component of the gamma-tubulin ring complex (gTuRC) which mediates microtubule nucleation.</text>
</comment>
<dbReference type="GO" id="GO:0051011">
    <property type="term" value="F:microtubule minus-end binding"/>
    <property type="evidence" value="ECO:0007669"/>
    <property type="project" value="TreeGrafter"/>
</dbReference>
<dbReference type="GO" id="GO:0000922">
    <property type="term" value="C:spindle pole"/>
    <property type="evidence" value="ECO:0007669"/>
    <property type="project" value="InterPro"/>
</dbReference>
<evidence type="ECO:0000313" key="9">
    <source>
        <dbReference type="EMBL" id="PRW61252.1"/>
    </source>
</evidence>
<dbReference type="OrthoDB" id="78652at2759"/>
<evidence type="ECO:0000256" key="3">
    <source>
        <dbReference type="ARBA" id="ARBA00022490"/>
    </source>
</evidence>
<dbReference type="GO" id="GO:0000278">
    <property type="term" value="P:mitotic cell cycle"/>
    <property type="evidence" value="ECO:0007669"/>
    <property type="project" value="TreeGrafter"/>
</dbReference>
<dbReference type="Gene3D" id="1.20.120.1900">
    <property type="entry name" value="Gamma-tubulin complex, C-terminal domain"/>
    <property type="match status" value="1"/>
</dbReference>
<accession>A0A2P6U4L9</accession>
<dbReference type="GO" id="GO:0043015">
    <property type="term" value="F:gamma-tubulin binding"/>
    <property type="evidence" value="ECO:0007669"/>
    <property type="project" value="InterPro"/>
</dbReference>
<evidence type="ECO:0000259" key="7">
    <source>
        <dbReference type="Pfam" id="PF04130"/>
    </source>
</evidence>
<dbReference type="InterPro" id="IPR042241">
    <property type="entry name" value="GCP_C_sf"/>
</dbReference>
<feature type="domain" description="Gamma tubulin complex component protein N-terminal" evidence="8">
    <location>
        <begin position="12"/>
        <end position="343"/>
    </location>
</feature>
<dbReference type="EMBL" id="LHPG02000001">
    <property type="protein sequence ID" value="PRW61252.1"/>
    <property type="molecule type" value="Genomic_DNA"/>
</dbReference>
<keyword evidence="5 6" id="KW-0206">Cytoskeleton</keyword>
<dbReference type="GO" id="GO:0005874">
    <property type="term" value="C:microtubule"/>
    <property type="evidence" value="ECO:0007669"/>
    <property type="project" value="UniProtKB-KW"/>
</dbReference>
<comment type="caution">
    <text evidence="9">The sequence shown here is derived from an EMBL/GenBank/DDBJ whole genome shotgun (WGS) entry which is preliminary data.</text>
</comment>
<evidence type="ECO:0000313" key="10">
    <source>
        <dbReference type="Proteomes" id="UP000239899"/>
    </source>
</evidence>
<dbReference type="GO" id="GO:0000930">
    <property type="term" value="C:gamma-tubulin complex"/>
    <property type="evidence" value="ECO:0007669"/>
    <property type="project" value="TreeGrafter"/>
</dbReference>